<dbReference type="SUPFAM" id="SSF81606">
    <property type="entry name" value="PP2C-like"/>
    <property type="match status" value="1"/>
</dbReference>
<dbReference type="InterPro" id="IPR000222">
    <property type="entry name" value="PP2C_BS"/>
</dbReference>
<dbReference type="SMART" id="SM00332">
    <property type="entry name" value="PP2Cc"/>
    <property type="match status" value="1"/>
</dbReference>
<name>A0A146KF97_9EUKA</name>
<gene>
    <name evidence="6" type="ORF">TPC1_11648</name>
</gene>
<dbReference type="EMBL" id="GDID01001223">
    <property type="protein sequence ID" value="JAP95383.1"/>
    <property type="molecule type" value="Transcribed_RNA"/>
</dbReference>
<keyword evidence="2 4" id="KW-0378">Hydrolase</keyword>
<evidence type="ECO:0000256" key="1">
    <source>
        <dbReference type="ARBA" id="ARBA00022723"/>
    </source>
</evidence>
<evidence type="ECO:0000259" key="5">
    <source>
        <dbReference type="PROSITE" id="PS51746"/>
    </source>
</evidence>
<sequence length="248" mass="28195">MTYRKNNYVPSYLSTYTMKATSKLPQLGNRLPSADRDSEIKNLQQRMAYTMFEKPSHQIDVKADKADQQQPPLKKKFQFDHTSIIGRRMTQEDSELVYFGNRFTIAGVFDGHGGAETSRFCSANFAEYFLKEIDQNQSVKNALHSTCLRLDSVFCKLNSPTVGCTLTVLVYDQQQSKFFIANVGDSKTLIGTPTSIVQTVDHKPNSQPEQQRIKRHFPNTRIITMMGIARVDGQLSLSRAIGDEYMKM</sequence>
<proteinExistence type="inferred from homology"/>
<dbReference type="PANTHER" id="PTHR47992">
    <property type="entry name" value="PROTEIN PHOSPHATASE"/>
    <property type="match status" value="1"/>
</dbReference>
<keyword evidence="1" id="KW-0479">Metal-binding</keyword>
<dbReference type="Pfam" id="PF00481">
    <property type="entry name" value="PP2C"/>
    <property type="match status" value="1"/>
</dbReference>
<accession>A0A146KF97</accession>
<keyword evidence="3 4" id="KW-0904">Protein phosphatase</keyword>
<dbReference type="GO" id="GO:0046872">
    <property type="term" value="F:metal ion binding"/>
    <property type="evidence" value="ECO:0007669"/>
    <property type="project" value="UniProtKB-KW"/>
</dbReference>
<comment type="similarity">
    <text evidence="4">Belongs to the PP2C family.</text>
</comment>
<dbReference type="Gene3D" id="3.60.40.10">
    <property type="entry name" value="PPM-type phosphatase domain"/>
    <property type="match status" value="1"/>
</dbReference>
<protein>
    <submittedName>
        <fullName evidence="6">Protein phosphatase 2C</fullName>
    </submittedName>
</protein>
<evidence type="ECO:0000256" key="4">
    <source>
        <dbReference type="RuleBase" id="RU003465"/>
    </source>
</evidence>
<reference evidence="6" key="1">
    <citation type="submission" date="2015-07" db="EMBL/GenBank/DDBJ databases">
        <title>Adaptation to a free-living lifestyle via gene acquisitions in the diplomonad Trepomonas sp. PC1.</title>
        <authorList>
            <person name="Xu F."/>
            <person name="Jerlstrom-Hultqvist J."/>
            <person name="Kolisko M."/>
            <person name="Simpson A.G.B."/>
            <person name="Roger A.J."/>
            <person name="Svard S.G."/>
            <person name="Andersson J.O."/>
        </authorList>
    </citation>
    <scope>NUCLEOTIDE SEQUENCE</scope>
    <source>
        <strain evidence="6">PC1</strain>
    </source>
</reference>
<evidence type="ECO:0000256" key="2">
    <source>
        <dbReference type="ARBA" id="ARBA00022801"/>
    </source>
</evidence>
<dbReference type="InterPro" id="IPR015655">
    <property type="entry name" value="PP2C"/>
</dbReference>
<evidence type="ECO:0000256" key="3">
    <source>
        <dbReference type="ARBA" id="ARBA00022912"/>
    </source>
</evidence>
<dbReference type="AlphaFoldDB" id="A0A146KF97"/>
<dbReference type="InterPro" id="IPR001932">
    <property type="entry name" value="PPM-type_phosphatase-like_dom"/>
</dbReference>
<dbReference type="PROSITE" id="PS01032">
    <property type="entry name" value="PPM_1"/>
    <property type="match status" value="1"/>
</dbReference>
<organism evidence="6">
    <name type="scientific">Trepomonas sp. PC1</name>
    <dbReference type="NCBI Taxonomy" id="1076344"/>
    <lineage>
        <taxon>Eukaryota</taxon>
        <taxon>Metamonada</taxon>
        <taxon>Diplomonadida</taxon>
        <taxon>Hexamitidae</taxon>
        <taxon>Hexamitinae</taxon>
        <taxon>Trepomonas</taxon>
    </lineage>
</organism>
<evidence type="ECO:0000313" key="6">
    <source>
        <dbReference type="EMBL" id="JAP95383.1"/>
    </source>
</evidence>
<feature type="domain" description="PPM-type phosphatase" evidence="5">
    <location>
        <begin position="78"/>
        <end position="248"/>
    </location>
</feature>
<dbReference type="InterPro" id="IPR036457">
    <property type="entry name" value="PPM-type-like_dom_sf"/>
</dbReference>
<feature type="non-terminal residue" evidence="6">
    <location>
        <position position="248"/>
    </location>
</feature>
<dbReference type="CDD" id="cd00143">
    <property type="entry name" value="PP2Cc"/>
    <property type="match status" value="1"/>
</dbReference>
<dbReference type="GO" id="GO:0004722">
    <property type="term" value="F:protein serine/threonine phosphatase activity"/>
    <property type="evidence" value="ECO:0007669"/>
    <property type="project" value="InterPro"/>
</dbReference>
<dbReference type="PROSITE" id="PS51746">
    <property type="entry name" value="PPM_2"/>
    <property type="match status" value="1"/>
</dbReference>